<gene>
    <name evidence="12" type="ORF">F511_37373</name>
</gene>
<evidence type="ECO:0000256" key="1">
    <source>
        <dbReference type="ARBA" id="ARBA00004370"/>
    </source>
</evidence>
<dbReference type="UniPathway" id="UPA00143"/>
<dbReference type="InterPro" id="IPR013083">
    <property type="entry name" value="Znf_RING/FYVE/PHD"/>
</dbReference>
<evidence type="ECO:0000256" key="2">
    <source>
        <dbReference type="ARBA" id="ARBA00022692"/>
    </source>
</evidence>
<dbReference type="Gene3D" id="3.30.40.10">
    <property type="entry name" value="Zinc/RING finger domain, C3HC4 (zinc finger)"/>
    <property type="match status" value="1"/>
</dbReference>
<evidence type="ECO:0000313" key="13">
    <source>
        <dbReference type="Proteomes" id="UP000250235"/>
    </source>
</evidence>
<feature type="transmembrane region" description="Helical" evidence="10">
    <location>
        <begin position="29"/>
        <end position="50"/>
    </location>
</feature>
<dbReference type="PANTHER" id="PTHR46539:SF1">
    <property type="entry name" value="E3 UBIQUITIN-PROTEIN LIGASE ATL42"/>
    <property type="match status" value="1"/>
</dbReference>
<dbReference type="SUPFAM" id="SSF57850">
    <property type="entry name" value="RING/U-box"/>
    <property type="match status" value="1"/>
</dbReference>
<evidence type="ECO:0000259" key="11">
    <source>
        <dbReference type="PROSITE" id="PS50089"/>
    </source>
</evidence>
<evidence type="ECO:0000256" key="8">
    <source>
        <dbReference type="ARBA" id="ARBA00024209"/>
    </source>
</evidence>
<dbReference type="OrthoDB" id="8062037at2759"/>
<dbReference type="Pfam" id="PF13639">
    <property type="entry name" value="zf-RING_2"/>
    <property type="match status" value="1"/>
</dbReference>
<keyword evidence="2 10" id="KW-0812">Transmembrane</keyword>
<organism evidence="12 13">
    <name type="scientific">Dorcoceras hygrometricum</name>
    <dbReference type="NCBI Taxonomy" id="472368"/>
    <lineage>
        <taxon>Eukaryota</taxon>
        <taxon>Viridiplantae</taxon>
        <taxon>Streptophyta</taxon>
        <taxon>Embryophyta</taxon>
        <taxon>Tracheophyta</taxon>
        <taxon>Spermatophyta</taxon>
        <taxon>Magnoliopsida</taxon>
        <taxon>eudicotyledons</taxon>
        <taxon>Gunneridae</taxon>
        <taxon>Pentapetalae</taxon>
        <taxon>asterids</taxon>
        <taxon>lamiids</taxon>
        <taxon>Lamiales</taxon>
        <taxon>Gesneriaceae</taxon>
        <taxon>Didymocarpoideae</taxon>
        <taxon>Trichosporeae</taxon>
        <taxon>Loxocarpinae</taxon>
        <taxon>Dorcoceras</taxon>
    </lineage>
</organism>
<dbReference type="GO" id="GO:0008270">
    <property type="term" value="F:zinc ion binding"/>
    <property type="evidence" value="ECO:0007669"/>
    <property type="project" value="UniProtKB-KW"/>
</dbReference>
<dbReference type="PANTHER" id="PTHR46539">
    <property type="entry name" value="E3 UBIQUITIN-PROTEIN LIGASE ATL42"/>
    <property type="match status" value="1"/>
</dbReference>
<comment type="subcellular location">
    <subcellularLocation>
        <location evidence="1">Membrane</location>
    </subcellularLocation>
</comment>
<protein>
    <recommendedName>
        <fullName evidence="11">RING-type domain-containing protein</fullName>
    </recommendedName>
</protein>
<accession>A0A2Z7CBL1</accession>
<dbReference type="Proteomes" id="UP000250235">
    <property type="component" value="Unassembled WGS sequence"/>
</dbReference>
<proteinExistence type="inferred from homology"/>
<dbReference type="EMBL" id="KQ999368">
    <property type="protein sequence ID" value="KZV41823.1"/>
    <property type="molecule type" value="Genomic_DNA"/>
</dbReference>
<evidence type="ECO:0000256" key="10">
    <source>
        <dbReference type="SAM" id="Phobius"/>
    </source>
</evidence>
<comment type="similarity">
    <text evidence="8">Belongs to the RING-type zinc finger family. ATL subfamily.</text>
</comment>
<evidence type="ECO:0000313" key="12">
    <source>
        <dbReference type="EMBL" id="KZV41823.1"/>
    </source>
</evidence>
<reference evidence="12 13" key="1">
    <citation type="journal article" date="2015" name="Proc. Natl. Acad. Sci. U.S.A.">
        <title>The resurrection genome of Boea hygrometrica: A blueprint for survival of dehydration.</title>
        <authorList>
            <person name="Xiao L."/>
            <person name="Yang G."/>
            <person name="Zhang L."/>
            <person name="Yang X."/>
            <person name="Zhao S."/>
            <person name="Ji Z."/>
            <person name="Zhou Q."/>
            <person name="Hu M."/>
            <person name="Wang Y."/>
            <person name="Chen M."/>
            <person name="Xu Y."/>
            <person name="Jin H."/>
            <person name="Xiao X."/>
            <person name="Hu G."/>
            <person name="Bao F."/>
            <person name="Hu Y."/>
            <person name="Wan P."/>
            <person name="Li L."/>
            <person name="Deng X."/>
            <person name="Kuang T."/>
            <person name="Xiang C."/>
            <person name="Zhu J.K."/>
            <person name="Oliver M.J."/>
            <person name="He Y."/>
        </authorList>
    </citation>
    <scope>NUCLEOTIDE SEQUENCE [LARGE SCALE GENOMIC DNA]</scope>
    <source>
        <strain evidence="13">cv. XS01</strain>
    </source>
</reference>
<keyword evidence="13" id="KW-1185">Reference proteome</keyword>
<feature type="domain" description="RING-type" evidence="11">
    <location>
        <begin position="99"/>
        <end position="141"/>
    </location>
</feature>
<name>A0A2Z7CBL1_9LAMI</name>
<evidence type="ECO:0000256" key="7">
    <source>
        <dbReference type="ARBA" id="ARBA00023136"/>
    </source>
</evidence>
<evidence type="ECO:0000256" key="4">
    <source>
        <dbReference type="ARBA" id="ARBA00022771"/>
    </source>
</evidence>
<sequence length="150" mass="16733">MASPQESTQQFRWHYAEFDDADFQVKGRSLFFCVVLISIILLATLLFLYARWVCNIEYSPPPPAFSATPAPSRGLDPTAINGLPIVLYRCSVMMESSECCICLGIFGDGDKVKELPSCKHVFHSECVDIWLITHSSCPLCRASLRPDSPV</sequence>
<keyword evidence="4 9" id="KW-0863">Zinc-finger</keyword>
<keyword evidence="7 10" id="KW-0472">Membrane</keyword>
<dbReference type="GO" id="GO:0016020">
    <property type="term" value="C:membrane"/>
    <property type="evidence" value="ECO:0007669"/>
    <property type="project" value="UniProtKB-SubCell"/>
</dbReference>
<dbReference type="PROSITE" id="PS50089">
    <property type="entry name" value="ZF_RING_2"/>
    <property type="match status" value="1"/>
</dbReference>
<evidence type="ECO:0000256" key="9">
    <source>
        <dbReference type="PROSITE-ProRule" id="PRU00175"/>
    </source>
</evidence>
<dbReference type="InterPro" id="IPR001841">
    <property type="entry name" value="Znf_RING"/>
</dbReference>
<dbReference type="GO" id="GO:0016567">
    <property type="term" value="P:protein ubiquitination"/>
    <property type="evidence" value="ECO:0007669"/>
    <property type="project" value="UniProtKB-UniPathway"/>
</dbReference>
<evidence type="ECO:0000256" key="5">
    <source>
        <dbReference type="ARBA" id="ARBA00022833"/>
    </source>
</evidence>
<evidence type="ECO:0000256" key="3">
    <source>
        <dbReference type="ARBA" id="ARBA00022723"/>
    </source>
</evidence>
<keyword evidence="6 10" id="KW-1133">Transmembrane helix</keyword>
<evidence type="ECO:0000256" key="6">
    <source>
        <dbReference type="ARBA" id="ARBA00022989"/>
    </source>
</evidence>
<keyword evidence="3" id="KW-0479">Metal-binding</keyword>
<dbReference type="SMART" id="SM00184">
    <property type="entry name" value="RING"/>
    <property type="match status" value="1"/>
</dbReference>
<keyword evidence="5" id="KW-0862">Zinc</keyword>
<dbReference type="AlphaFoldDB" id="A0A2Z7CBL1"/>